<comment type="caution">
    <text evidence="1">The sequence shown here is derived from an EMBL/GenBank/DDBJ whole genome shotgun (WGS) entry which is preliminary data.</text>
</comment>
<organism evidence="1 2">
    <name type="scientific">Mythimna loreyi</name>
    <dbReference type="NCBI Taxonomy" id="667449"/>
    <lineage>
        <taxon>Eukaryota</taxon>
        <taxon>Metazoa</taxon>
        <taxon>Ecdysozoa</taxon>
        <taxon>Arthropoda</taxon>
        <taxon>Hexapoda</taxon>
        <taxon>Insecta</taxon>
        <taxon>Pterygota</taxon>
        <taxon>Neoptera</taxon>
        <taxon>Endopterygota</taxon>
        <taxon>Lepidoptera</taxon>
        <taxon>Glossata</taxon>
        <taxon>Ditrysia</taxon>
        <taxon>Noctuoidea</taxon>
        <taxon>Noctuidae</taxon>
        <taxon>Noctuinae</taxon>
        <taxon>Hadenini</taxon>
        <taxon>Mythimna</taxon>
    </lineage>
</organism>
<keyword evidence="2" id="KW-1185">Reference proteome</keyword>
<dbReference type="EMBL" id="CM056791">
    <property type="protein sequence ID" value="KAJ8725703.1"/>
    <property type="molecule type" value="Genomic_DNA"/>
</dbReference>
<dbReference type="Proteomes" id="UP001231649">
    <property type="component" value="Chromosome 15"/>
</dbReference>
<name>A0ACC2QTX3_9NEOP</name>
<accession>A0ACC2QTX3</accession>
<reference evidence="1" key="1">
    <citation type="submission" date="2023-03" db="EMBL/GenBank/DDBJ databases">
        <title>Chromosome-level genomes of two armyworms, Mythimna separata and Mythimna loreyi, provide insights into the biosynthesis and reception of sex pheromones.</title>
        <authorList>
            <person name="Zhao H."/>
        </authorList>
    </citation>
    <scope>NUCLEOTIDE SEQUENCE</scope>
    <source>
        <strain evidence="1">BeijingLab</strain>
    </source>
</reference>
<proteinExistence type="predicted"/>
<sequence length="2037" mass="228670">MANNTEILSMYIKKLSHPLKEIRERSLMLLKAKLKLGWELEDELSGTRELLEALLAWFQTPQQSFQREALELLLITIKTKAGTYIAREFGIETILSKLKKSRQSIASDALELYDDVIETLRFINTVESDVNVDVPRLALPDVTSSESDACSSSGYYNLEPNCQSSKTTSISNDDSDINKYRSLNTTDSIRILLYPWVELCQSDKKTLLLVEDALRLLKSTRRCCRFIRDVFLRDFYPEIFLNRPEIIKSLLAISDGNTGGRPGEALCVLLYITRALRKRLLQLSSLDLIHETNKIPAEHREFVDVGMNTELEEIAGESRPRTPLEEDGLVVLRQLPAPLYALDTLHAVLTMMARSVVLVDPVDKSEFLNIRELNTCVCLAESLVELLLDCINDTFWSMDHSSKTYRDISHKSCMAMRLMGDLLFKYRKSFFDDIERTHHRVAWLRLTMCAEKLLHWARDSALPPTSLVTALQIAQLDPAIDLFYPALSKKIELVFQSTRITVNQEYKSKYRELKKLFVSMDGAVQFMNNKKLHKSKNVLTCIKTSLLVLELFQSDNFLLDIADVLLNKAKELDFNDNDWSIARSIALNLMSHNAAWVQTTFYKLLAEMVKSVLVGEENEKSLTLLCDVGILTEICCHGLSSKFKEVEESSSDIMCYLLRGRLVLSESCWWRLLASLLPVLPLLHVYAAHETQLGKAICKSLERDIAECLGVSTAEVTVGLVRLLFVRCVAVQLDAAHGLCQLLYDERYLPPREALRADVLLSALRRVKKDEFNIDTNSSPSKVPQTTGLTQILDVLKQDIILDEHGEYISRPTVQPMLEPSLRRSTLQQLAVIVRQQNLHDVFLQYDGVKIIVATLRMSLMVDDYLAFPECAISCVSILNSVCFVSRHNLAKIPDLPSLLIRVILVFPANEATVLMATQVLALLAWAGFALQELNASRHRIPALPLSVTQKTSLPFPVNSYWNTSPNAEHSYVEWLLADEEWRTAVRVRWWCTHSGRARLLSDPPPAAPLALRPAPRDLAALKASCPIFSCTRALMALQNATTHRHVTEALHLLESYVYLVPSSYANKKEFSSLPWQHTRRFLDAPPASSRDISLLCSLLHFIVAYMDNVPNYDGTMSWIKSSFIGNEANIISLLSRDQLYPQQTVQDNIEVTQLHIHIVKVILRCIMMLENRDDYDSHKLESLLKILLTCLDKVDLKNFHMLGYLNELMRCIRYAVNSRYCMLSEDTLTQCLRLVGRTLSGCASGVGCKGQACRLDATLSLLALLRQIHEEAIPVQRWSEGFNIDVVRSIVKGTAGARAELRAAALQVMTALAHYAQLMPHLMQAIQEPSLSQFAANIFAQRTEANAVRAAAAALIASIATRATPKSDVLECDVLEQLQENNFIENCLEILVDFCNTKDYKQSFEANVSLSLLERRGEFEVRAQKGGDEYVSPAHVSHKPRPPPTAALVTAIADALHNVSAFTHCPIPAWNEQGLYRLLFRCASWTGEDSSETHEIRGATCRALQAVTAHKCVRLSLAATKDCLYNLLMTLTPFGEEDNDECSMVARAQAVTLIASLLAEKAAADTVWQQLKDTRATDFFHLLLQCLENDVFELQDASLYCLTQLTQSISRKKHGDNAKLDSCSEFYDSLKSPFWDGVQSERCGAGDSARSRDCQPEYIAEEICKALVNLYQKLSMENKKFESSQDERWIRVCSCLSSVFSVSGRSRQFAVHRHLPQVLLATLQTVRDHLSMVGKPAEVIKNANNNPVLRTLYWLLIVMDCLMLECPAAKESFVDGNMTVSLSRLWPWCMMTEQLRQTVMHLIYTFTNDCPKAWGAMCSCVGGRTLVAELCALCAREASLSARQRPPGLLLLCLNSLRRMLPHHHCRTILLKSEVLSSMYRMCIRERVRGAGLASMCWTRLCECLARHAEGAASVISLPCGAAPLAALPPNVRARLMPALAHAAHHHRITFLQSADLLELIAGTLLTGDTAEIVSAARAVWALAANNHKAKLVLRSSGVSSAVHSSLQRLERGARDPASQRALQLLTYTNTVLQTT</sequence>
<protein>
    <submittedName>
        <fullName evidence="1">Uncharacterized protein</fullName>
    </submittedName>
</protein>
<gene>
    <name evidence="1" type="ORF">PYW08_003886</name>
</gene>
<evidence type="ECO:0000313" key="2">
    <source>
        <dbReference type="Proteomes" id="UP001231649"/>
    </source>
</evidence>
<evidence type="ECO:0000313" key="1">
    <source>
        <dbReference type="EMBL" id="KAJ8725703.1"/>
    </source>
</evidence>